<evidence type="ECO:0000313" key="1">
    <source>
        <dbReference type="EMBL" id="KAA1084823.1"/>
    </source>
</evidence>
<protein>
    <submittedName>
        <fullName evidence="1">Uncharacterized protein</fullName>
    </submittedName>
</protein>
<dbReference type="Proteomes" id="UP000324748">
    <property type="component" value="Unassembled WGS sequence"/>
</dbReference>
<dbReference type="EMBL" id="VSWC01000118">
    <property type="protein sequence ID" value="KAA1084823.1"/>
    <property type="molecule type" value="Genomic_DNA"/>
</dbReference>
<organism evidence="1 2">
    <name type="scientific">Puccinia graminis f. sp. tritici</name>
    <dbReference type="NCBI Taxonomy" id="56615"/>
    <lineage>
        <taxon>Eukaryota</taxon>
        <taxon>Fungi</taxon>
        <taxon>Dikarya</taxon>
        <taxon>Basidiomycota</taxon>
        <taxon>Pucciniomycotina</taxon>
        <taxon>Pucciniomycetes</taxon>
        <taxon>Pucciniales</taxon>
        <taxon>Pucciniaceae</taxon>
        <taxon>Puccinia</taxon>
    </lineage>
</organism>
<sequence>MTYHDKCILYFKLQEELKKNPRGADGQVTWESAKTYLGFKGWSSIPFEDPRTLYISDQVCCKIFQEIDDSELTVAGLLDSINKPKIVAWIISVTKPILLLFEGKINNNAEGRLPEDGASSGARIEFTYTVLDLCMVVIAQSNTEVPTKDDAAQLMVELKSAQQKHKSSGLSPKSIYGILCSTETWEFWSCDIHGTCRRTGTLPTTRRDVAISLKNLRYLFEITYHTFFEAYVVALEALITRRRLQVTPEQQVKLRKWQSSLDLATIAFNMAKAAKDKAGFDDAVKQLQESFDLLPEDHERFDCKCVDEEEEEDFFPQINCWSEGTKVIAIADPINLISFCLRCLCKNLAVIAQQQLVSMFEDNLQAPNIRS</sequence>
<evidence type="ECO:0000313" key="2">
    <source>
        <dbReference type="Proteomes" id="UP000324748"/>
    </source>
</evidence>
<name>A0A5B0N8G2_PUCGR</name>
<dbReference type="OrthoDB" id="10402477at2759"/>
<comment type="caution">
    <text evidence="1">The sequence shown here is derived from an EMBL/GenBank/DDBJ whole genome shotgun (WGS) entry which is preliminary data.</text>
</comment>
<reference evidence="1 2" key="1">
    <citation type="submission" date="2019-05" db="EMBL/GenBank/DDBJ databases">
        <title>Emergence of the Ug99 lineage of the wheat stem rust pathogen through somatic hybridization.</title>
        <authorList>
            <person name="Li F."/>
            <person name="Upadhyaya N.M."/>
            <person name="Sperschneider J."/>
            <person name="Matny O."/>
            <person name="Nguyen-Phuc H."/>
            <person name="Mago R."/>
            <person name="Raley C."/>
            <person name="Miller M.E."/>
            <person name="Silverstein K.A.T."/>
            <person name="Henningsen E."/>
            <person name="Hirsch C.D."/>
            <person name="Visser B."/>
            <person name="Pretorius Z.A."/>
            <person name="Steffenson B.J."/>
            <person name="Schwessinger B."/>
            <person name="Dodds P.N."/>
            <person name="Figueroa M."/>
        </authorList>
    </citation>
    <scope>NUCLEOTIDE SEQUENCE [LARGE SCALE GENOMIC DNA]</scope>
    <source>
        <strain evidence="1">21-0</strain>
    </source>
</reference>
<gene>
    <name evidence="1" type="ORF">PGT21_035766</name>
</gene>
<dbReference type="AlphaFoldDB" id="A0A5B0N8G2"/>
<accession>A0A5B0N8G2</accession>
<keyword evidence="2" id="KW-1185">Reference proteome</keyword>
<proteinExistence type="predicted"/>